<name>A0ABN7K6U4_9BACT</name>
<evidence type="ECO:0000313" key="7">
    <source>
        <dbReference type="Proteomes" id="UP000789803"/>
    </source>
</evidence>
<dbReference type="CDD" id="cd01092">
    <property type="entry name" value="APP-like"/>
    <property type="match status" value="1"/>
</dbReference>
<keyword evidence="4" id="KW-0482">Metalloprotease</keyword>
<evidence type="ECO:0000256" key="4">
    <source>
        <dbReference type="ARBA" id="ARBA00023049"/>
    </source>
</evidence>
<feature type="domain" description="Peptidase M24" evidence="5">
    <location>
        <begin position="120"/>
        <end position="336"/>
    </location>
</feature>
<dbReference type="PRINTS" id="PR00599">
    <property type="entry name" value="MAPEPTIDASE"/>
</dbReference>
<sequence length="342" mass="38406">MKNYILRDENAVFFECGYSCDNEILLVLGDNKFFITDARYGIEASELVKPNVNVVVADKSLIAHTRMLLRKFSPKSIVYDPNDFSVAAFSEISKNLRINFIKKAYFSKQKRVIKSKDELEILRAAARFGAECFDEFAQFVRKNGEGMSEKELHYNATLIFKRKNTLGLSFDPIVAINENAAKAHALPSEKKLKFGDLLLLDAGVKYQRYCSDRTRTTCFDENFNFSKKQNFKTAKQNEIYAIVLKAQELAIDAIKIGASAKDVDLAARDYIASCGYAKEFFHSTGHGVGVDIHELPNINARSNVVLEKGMVFSVEPGIYIANEFGVRIEDVVVVGENGAEIL</sequence>
<dbReference type="Proteomes" id="UP000789803">
    <property type="component" value="Unassembled WGS sequence"/>
</dbReference>
<dbReference type="InterPro" id="IPR001714">
    <property type="entry name" value="Pept_M24_MAP"/>
</dbReference>
<keyword evidence="7" id="KW-1185">Reference proteome</keyword>
<dbReference type="Pfam" id="PF00557">
    <property type="entry name" value="Peptidase_M24"/>
    <property type="match status" value="1"/>
</dbReference>
<protein>
    <submittedName>
        <fullName evidence="6">Aminopeptidase</fullName>
        <ecNumber evidence="6">3.4.11.-</ecNumber>
    </submittedName>
</protein>
<dbReference type="Gene3D" id="3.90.230.10">
    <property type="entry name" value="Creatinase/methionine aminopeptidase superfamily"/>
    <property type="match status" value="1"/>
</dbReference>
<dbReference type="InterPro" id="IPR036005">
    <property type="entry name" value="Creatinase/aminopeptidase-like"/>
</dbReference>
<evidence type="ECO:0000313" key="6">
    <source>
        <dbReference type="EMBL" id="CAD7287820.1"/>
    </source>
</evidence>
<dbReference type="PANTHER" id="PTHR46112">
    <property type="entry name" value="AMINOPEPTIDASE"/>
    <property type="match status" value="1"/>
</dbReference>
<dbReference type="RefSeq" id="WP_229932521.1">
    <property type="nucleotide sequence ID" value="NZ_CAJHOF010000005.1"/>
</dbReference>
<accession>A0ABN7K6U4</accession>
<keyword evidence="6" id="KW-0031">Aminopeptidase</keyword>
<dbReference type="GO" id="GO:0004177">
    <property type="term" value="F:aminopeptidase activity"/>
    <property type="evidence" value="ECO:0007669"/>
    <property type="project" value="UniProtKB-KW"/>
</dbReference>
<reference evidence="6 7" key="1">
    <citation type="submission" date="2020-11" db="EMBL/GenBank/DDBJ databases">
        <authorList>
            <person name="Peeters C."/>
        </authorList>
    </citation>
    <scope>NUCLEOTIDE SEQUENCE [LARGE SCALE GENOMIC DNA]</scope>
    <source>
        <strain evidence="6 7">LMG 7974</strain>
    </source>
</reference>
<evidence type="ECO:0000259" key="5">
    <source>
        <dbReference type="Pfam" id="PF00557"/>
    </source>
</evidence>
<dbReference type="EMBL" id="CAJHOF010000005">
    <property type="protein sequence ID" value="CAD7287820.1"/>
    <property type="molecule type" value="Genomic_DNA"/>
</dbReference>
<keyword evidence="3 6" id="KW-0378">Hydrolase</keyword>
<evidence type="ECO:0000256" key="2">
    <source>
        <dbReference type="ARBA" id="ARBA00022723"/>
    </source>
</evidence>
<dbReference type="InterPro" id="IPR029149">
    <property type="entry name" value="Creatin/AminoP/Spt16_N"/>
</dbReference>
<comment type="caution">
    <text evidence="6">The sequence shown here is derived from an EMBL/GenBank/DDBJ whole genome shotgun (WGS) entry which is preliminary data.</text>
</comment>
<dbReference type="PROSITE" id="PS00491">
    <property type="entry name" value="PROLINE_PEPTIDASE"/>
    <property type="match status" value="1"/>
</dbReference>
<proteinExistence type="predicted"/>
<dbReference type="InterPro" id="IPR001131">
    <property type="entry name" value="Peptidase_M24B_aminopep-P_CS"/>
</dbReference>
<dbReference type="Gene3D" id="3.40.350.10">
    <property type="entry name" value="Creatinase/prolidase N-terminal domain"/>
    <property type="match status" value="1"/>
</dbReference>
<dbReference type="InterPro" id="IPR000994">
    <property type="entry name" value="Pept_M24"/>
</dbReference>
<dbReference type="PANTHER" id="PTHR46112:SF3">
    <property type="entry name" value="AMINOPEPTIDASE YPDF"/>
    <property type="match status" value="1"/>
</dbReference>
<keyword evidence="1" id="KW-0645">Protease</keyword>
<dbReference type="EC" id="3.4.11.-" evidence="6"/>
<keyword evidence="2" id="KW-0479">Metal-binding</keyword>
<gene>
    <name evidence="6" type="ORF">LMG7974_00708</name>
</gene>
<organism evidence="6 7">
    <name type="scientific">Campylobacter majalis</name>
    <dbReference type="NCBI Taxonomy" id="2790656"/>
    <lineage>
        <taxon>Bacteria</taxon>
        <taxon>Pseudomonadati</taxon>
        <taxon>Campylobacterota</taxon>
        <taxon>Epsilonproteobacteria</taxon>
        <taxon>Campylobacterales</taxon>
        <taxon>Campylobacteraceae</taxon>
        <taxon>Campylobacter</taxon>
    </lineage>
</organism>
<dbReference type="SUPFAM" id="SSF55920">
    <property type="entry name" value="Creatinase/aminopeptidase"/>
    <property type="match status" value="1"/>
</dbReference>
<dbReference type="InterPro" id="IPR050659">
    <property type="entry name" value="Peptidase_M24B"/>
</dbReference>
<evidence type="ECO:0000256" key="1">
    <source>
        <dbReference type="ARBA" id="ARBA00022670"/>
    </source>
</evidence>
<evidence type="ECO:0000256" key="3">
    <source>
        <dbReference type="ARBA" id="ARBA00022801"/>
    </source>
</evidence>